<keyword evidence="8" id="KW-1185">Reference proteome</keyword>
<feature type="transmembrane region" description="Helical" evidence="5">
    <location>
        <begin position="226"/>
        <end position="242"/>
    </location>
</feature>
<proteinExistence type="predicted"/>
<dbReference type="InterPro" id="IPR051533">
    <property type="entry name" value="WaaL-like"/>
</dbReference>
<feature type="transmembrane region" description="Helical" evidence="5">
    <location>
        <begin position="98"/>
        <end position="117"/>
    </location>
</feature>
<dbReference type="InterPro" id="IPR007016">
    <property type="entry name" value="O-antigen_ligase-rel_domated"/>
</dbReference>
<comment type="subcellular location">
    <subcellularLocation>
        <location evidence="1">Membrane</location>
        <topology evidence="1">Multi-pass membrane protein</topology>
    </subcellularLocation>
</comment>
<evidence type="ECO:0000313" key="7">
    <source>
        <dbReference type="EMBL" id="MPR23949.1"/>
    </source>
</evidence>
<feature type="transmembrane region" description="Helical" evidence="5">
    <location>
        <begin position="249"/>
        <end position="269"/>
    </location>
</feature>
<dbReference type="EMBL" id="VOSK01000002">
    <property type="protein sequence ID" value="MPR23949.1"/>
    <property type="molecule type" value="Genomic_DNA"/>
</dbReference>
<gene>
    <name evidence="7" type="ORF">FS320_01620</name>
</gene>
<organism evidence="7 8">
    <name type="scientific">Microvirga tunisiensis</name>
    <dbReference type="NCBI Taxonomy" id="2108360"/>
    <lineage>
        <taxon>Bacteria</taxon>
        <taxon>Pseudomonadati</taxon>
        <taxon>Pseudomonadota</taxon>
        <taxon>Alphaproteobacteria</taxon>
        <taxon>Hyphomicrobiales</taxon>
        <taxon>Methylobacteriaceae</taxon>
        <taxon>Microvirga</taxon>
    </lineage>
</organism>
<feature type="transmembrane region" description="Helical" evidence="5">
    <location>
        <begin position="174"/>
        <end position="195"/>
    </location>
</feature>
<evidence type="ECO:0000256" key="5">
    <source>
        <dbReference type="SAM" id="Phobius"/>
    </source>
</evidence>
<evidence type="ECO:0000313" key="8">
    <source>
        <dbReference type="Proteomes" id="UP000403266"/>
    </source>
</evidence>
<feature type="transmembrane region" description="Helical" evidence="5">
    <location>
        <begin position="330"/>
        <end position="350"/>
    </location>
</feature>
<name>A0A5N7MCF7_9HYPH</name>
<keyword evidence="4 5" id="KW-0472">Membrane</keyword>
<feature type="transmembrane region" description="Helical" evidence="5">
    <location>
        <begin position="204"/>
        <end position="220"/>
    </location>
</feature>
<accession>A0A5N7MCF7</accession>
<dbReference type="PANTHER" id="PTHR37422:SF13">
    <property type="entry name" value="LIPOPOLYSACCHARIDE BIOSYNTHESIS PROTEIN PA4999-RELATED"/>
    <property type="match status" value="1"/>
</dbReference>
<feature type="transmembrane region" description="Helical" evidence="5">
    <location>
        <begin position="129"/>
        <end position="154"/>
    </location>
</feature>
<feature type="transmembrane region" description="Helical" evidence="5">
    <location>
        <begin position="20"/>
        <end position="37"/>
    </location>
</feature>
<dbReference type="Proteomes" id="UP000403266">
    <property type="component" value="Unassembled WGS sequence"/>
</dbReference>
<dbReference type="Pfam" id="PF04932">
    <property type="entry name" value="Wzy_C"/>
    <property type="match status" value="1"/>
</dbReference>
<feature type="transmembrane region" description="Helical" evidence="5">
    <location>
        <begin position="43"/>
        <end position="60"/>
    </location>
</feature>
<dbReference type="RefSeq" id="WP_152708859.1">
    <property type="nucleotide sequence ID" value="NZ_VOSJ01000002.1"/>
</dbReference>
<feature type="transmembrane region" description="Helical" evidence="5">
    <location>
        <begin position="362"/>
        <end position="378"/>
    </location>
</feature>
<keyword evidence="3 5" id="KW-1133">Transmembrane helix</keyword>
<evidence type="ECO:0000256" key="2">
    <source>
        <dbReference type="ARBA" id="ARBA00022692"/>
    </source>
</evidence>
<comment type="caution">
    <text evidence="7">The sequence shown here is derived from an EMBL/GenBank/DDBJ whole genome shotgun (WGS) entry which is preliminary data.</text>
</comment>
<evidence type="ECO:0000256" key="1">
    <source>
        <dbReference type="ARBA" id="ARBA00004141"/>
    </source>
</evidence>
<dbReference type="OrthoDB" id="8021307at2"/>
<evidence type="ECO:0000256" key="4">
    <source>
        <dbReference type="ARBA" id="ARBA00023136"/>
    </source>
</evidence>
<protein>
    <submittedName>
        <fullName evidence="7">O-antigen ligase family protein</fullName>
    </submittedName>
</protein>
<evidence type="ECO:0000256" key="3">
    <source>
        <dbReference type="ARBA" id="ARBA00022989"/>
    </source>
</evidence>
<reference evidence="7 8" key="1">
    <citation type="journal article" date="2019" name="Syst. Appl. Microbiol.">
        <title>Microvirga tunisiensis sp. nov., a root nodule symbiotic bacterium isolated from Lupinus micranthus and L. luteus grown in Northern Tunisia.</title>
        <authorList>
            <person name="Msaddak A."/>
            <person name="Rejili M."/>
            <person name="Duran D."/>
            <person name="Mars M."/>
            <person name="Palacios J.M."/>
            <person name="Ruiz-Argueso T."/>
            <person name="Rey L."/>
            <person name="Imperial J."/>
        </authorList>
    </citation>
    <scope>NUCLEOTIDE SEQUENCE [LARGE SCALE GENOMIC DNA]</scope>
    <source>
        <strain evidence="7 8">Lmie10</strain>
    </source>
</reference>
<keyword evidence="2 5" id="KW-0812">Transmembrane</keyword>
<sequence>MKARFEHFYRSLADRRAHALLIYVTAATILLVSIGGIVSSTTIGLLVVLGILTLVFDANIRGALLDSKKLMPLTILMGGVLVWQCLGIAFRTPTDKQAATVLGSAIGIAMLLPLLLAALQRDPQFRGRLFRALFVLGCIAAAISLARYAIILGQDGRFSIKELLGERLVPIGRANHQILGAGGLAACFFAGLAIYPKVTFRQKRLIVAGLLLIAITVALTQSRGPILAIGLALIATSILELFRTPAKRVTAGLVLAALCFAIPVVFVLAEPWLKAWACTTHISMCRPSNRQDVWGLVSEMIQDRLWFGIGPSFRFPGGAVSHPHNGILGLIFYFGLPMALLFLSIIAFAVKQAAAAPPSPSRTFALLGIFFSMSFVATDLSNPFAFVNTLYLYLWLPVWLGALLVLASHDDPPVAASSGPPNPSA</sequence>
<dbReference type="PANTHER" id="PTHR37422">
    <property type="entry name" value="TEICHURONIC ACID BIOSYNTHESIS PROTEIN TUAE"/>
    <property type="match status" value="1"/>
</dbReference>
<feature type="transmembrane region" description="Helical" evidence="5">
    <location>
        <begin position="390"/>
        <end position="407"/>
    </location>
</feature>
<dbReference type="GO" id="GO:0016020">
    <property type="term" value="C:membrane"/>
    <property type="evidence" value="ECO:0007669"/>
    <property type="project" value="UniProtKB-SubCell"/>
</dbReference>
<feature type="transmembrane region" description="Helical" evidence="5">
    <location>
        <begin position="72"/>
        <end position="92"/>
    </location>
</feature>
<feature type="domain" description="O-antigen ligase-related" evidence="6">
    <location>
        <begin position="209"/>
        <end position="343"/>
    </location>
</feature>
<dbReference type="GO" id="GO:0016874">
    <property type="term" value="F:ligase activity"/>
    <property type="evidence" value="ECO:0007669"/>
    <property type="project" value="UniProtKB-KW"/>
</dbReference>
<evidence type="ECO:0000259" key="6">
    <source>
        <dbReference type="Pfam" id="PF04932"/>
    </source>
</evidence>
<keyword evidence="7" id="KW-0436">Ligase</keyword>
<dbReference type="AlphaFoldDB" id="A0A5N7MCF7"/>